<evidence type="ECO:0000313" key="1">
    <source>
        <dbReference type="EMBL" id="MPN10687.1"/>
    </source>
</evidence>
<protein>
    <submittedName>
        <fullName evidence="1">Uncharacterized protein</fullName>
    </submittedName>
</protein>
<dbReference type="EMBL" id="VSSQ01056852">
    <property type="protein sequence ID" value="MPN10687.1"/>
    <property type="molecule type" value="Genomic_DNA"/>
</dbReference>
<gene>
    <name evidence="1" type="ORF">SDC9_157984</name>
</gene>
<reference evidence="1" key="1">
    <citation type="submission" date="2019-08" db="EMBL/GenBank/DDBJ databases">
        <authorList>
            <person name="Kucharzyk K."/>
            <person name="Murdoch R.W."/>
            <person name="Higgins S."/>
            <person name="Loffler F."/>
        </authorList>
    </citation>
    <scope>NUCLEOTIDE SEQUENCE</scope>
</reference>
<organism evidence="1">
    <name type="scientific">bioreactor metagenome</name>
    <dbReference type="NCBI Taxonomy" id="1076179"/>
    <lineage>
        <taxon>unclassified sequences</taxon>
        <taxon>metagenomes</taxon>
        <taxon>ecological metagenomes</taxon>
    </lineage>
</organism>
<comment type="caution">
    <text evidence="1">The sequence shown here is derived from an EMBL/GenBank/DDBJ whole genome shotgun (WGS) entry which is preliminary data.</text>
</comment>
<accession>A0A645F8Y6</accession>
<dbReference type="AlphaFoldDB" id="A0A645F8Y6"/>
<proteinExistence type="predicted"/>
<name>A0A645F8Y6_9ZZZZ</name>
<sequence length="67" mass="7834">MDKAAKRRWRLIASNTKLNFRFHNTNTPEATADYILKIFIEAGKRKLDKAIQEAVSESKENNIRKDK</sequence>